<evidence type="ECO:0000313" key="19">
    <source>
        <dbReference type="Proteomes" id="UP000741360"/>
    </source>
</evidence>
<dbReference type="CDD" id="cd03271">
    <property type="entry name" value="ABC_UvrA_II"/>
    <property type="match status" value="1"/>
</dbReference>
<comment type="similarity">
    <text evidence="14">Belongs to the ABC transporter superfamily. UvrA family.</text>
</comment>
<dbReference type="Gene3D" id="1.20.1580.10">
    <property type="entry name" value="ABC transporter ATPase like domain"/>
    <property type="match status" value="2"/>
</dbReference>
<keyword evidence="5" id="KW-0547">Nucleotide-binding</keyword>
<keyword evidence="10" id="KW-0067">ATP-binding</keyword>
<evidence type="ECO:0000256" key="16">
    <source>
        <dbReference type="ARBA" id="ARBA00042156"/>
    </source>
</evidence>
<keyword evidence="8" id="KW-0863">Zinc-finger</keyword>
<dbReference type="GO" id="GO:0005737">
    <property type="term" value="C:cytoplasm"/>
    <property type="evidence" value="ECO:0007669"/>
    <property type="project" value="UniProtKB-SubCell"/>
</dbReference>
<dbReference type="Pfam" id="PF00005">
    <property type="entry name" value="ABC_tran"/>
    <property type="match status" value="1"/>
</dbReference>
<dbReference type="Gene3D" id="3.40.50.300">
    <property type="entry name" value="P-loop containing nucleotide triphosphate hydrolases"/>
    <property type="match status" value="2"/>
</dbReference>
<dbReference type="GO" id="GO:0003677">
    <property type="term" value="F:DNA binding"/>
    <property type="evidence" value="ECO:0007669"/>
    <property type="project" value="UniProtKB-KW"/>
</dbReference>
<evidence type="ECO:0000256" key="1">
    <source>
        <dbReference type="ARBA" id="ARBA00004496"/>
    </source>
</evidence>
<keyword evidence="9" id="KW-0862">Zinc</keyword>
<evidence type="ECO:0000256" key="4">
    <source>
        <dbReference type="ARBA" id="ARBA00022737"/>
    </source>
</evidence>
<evidence type="ECO:0000259" key="17">
    <source>
        <dbReference type="PROSITE" id="PS50893"/>
    </source>
</evidence>
<dbReference type="GO" id="GO:0016887">
    <property type="term" value="F:ATP hydrolysis activity"/>
    <property type="evidence" value="ECO:0007669"/>
    <property type="project" value="InterPro"/>
</dbReference>
<keyword evidence="4" id="KW-0677">Repeat</keyword>
<dbReference type="PROSITE" id="PS50893">
    <property type="entry name" value="ABC_TRANSPORTER_2"/>
    <property type="match status" value="1"/>
</dbReference>
<dbReference type="FunFam" id="1.20.1580.10:FF:000002">
    <property type="entry name" value="UvrABC system protein A"/>
    <property type="match status" value="1"/>
</dbReference>
<protein>
    <recommendedName>
        <fullName evidence="15">UvrABC system protein A</fullName>
    </recommendedName>
    <alternativeName>
        <fullName evidence="16">Excinuclease ABC subunit A</fullName>
    </alternativeName>
</protein>
<gene>
    <name evidence="18" type="primary">uvrA</name>
    <name evidence="18" type="ORF">HYY65_08630</name>
</gene>
<keyword evidence="12" id="KW-0238">DNA-binding</keyword>
<keyword evidence="11" id="KW-0267">Excision nuclease</keyword>
<evidence type="ECO:0000256" key="13">
    <source>
        <dbReference type="ARBA" id="ARBA00023204"/>
    </source>
</evidence>
<dbReference type="AlphaFoldDB" id="A0A932GQI8"/>
<dbReference type="InterPro" id="IPR003439">
    <property type="entry name" value="ABC_transporter-like_ATP-bd"/>
</dbReference>
<dbReference type="SUPFAM" id="SSF52540">
    <property type="entry name" value="P-loop containing nucleoside triphosphate hydrolases"/>
    <property type="match status" value="2"/>
</dbReference>
<dbReference type="InterPro" id="IPR003593">
    <property type="entry name" value="AAA+_ATPase"/>
</dbReference>
<evidence type="ECO:0000256" key="6">
    <source>
        <dbReference type="ARBA" id="ARBA00022763"/>
    </source>
</evidence>
<dbReference type="Gene3D" id="1.10.8.280">
    <property type="entry name" value="ABC transporter ATPase domain-like"/>
    <property type="match status" value="1"/>
</dbReference>
<keyword evidence="3" id="KW-0479">Metal-binding</keyword>
<evidence type="ECO:0000256" key="5">
    <source>
        <dbReference type="ARBA" id="ARBA00022741"/>
    </source>
</evidence>
<comment type="caution">
    <text evidence="18">The sequence shown here is derived from an EMBL/GenBank/DDBJ whole genome shotgun (WGS) entry which is preliminary data.</text>
</comment>
<organism evidence="18 19">
    <name type="scientific">Tectimicrobiota bacterium</name>
    <dbReference type="NCBI Taxonomy" id="2528274"/>
    <lineage>
        <taxon>Bacteria</taxon>
        <taxon>Pseudomonadati</taxon>
        <taxon>Nitrospinota/Tectimicrobiota group</taxon>
        <taxon>Candidatus Tectimicrobiota</taxon>
    </lineage>
</organism>
<reference evidence="18" key="1">
    <citation type="submission" date="2020-07" db="EMBL/GenBank/DDBJ databases">
        <title>Huge and variable diversity of episymbiotic CPR bacteria and DPANN archaea in groundwater ecosystems.</title>
        <authorList>
            <person name="He C.Y."/>
            <person name="Keren R."/>
            <person name="Whittaker M."/>
            <person name="Farag I.F."/>
            <person name="Doudna J."/>
            <person name="Cate J.H.D."/>
            <person name="Banfield J.F."/>
        </authorList>
    </citation>
    <scope>NUCLEOTIDE SEQUENCE</scope>
    <source>
        <strain evidence="18">NC_groundwater_717_Ag_S-0.2um_59_8</strain>
    </source>
</reference>
<keyword evidence="7" id="KW-0228">DNA excision</keyword>
<dbReference type="GO" id="GO:0005524">
    <property type="term" value="F:ATP binding"/>
    <property type="evidence" value="ECO:0007669"/>
    <property type="project" value="UniProtKB-KW"/>
</dbReference>
<sequence>CEACGGMRLRPESLAVTVGGLSIGQICRLSLAGALEFFQDVPMTALEAEISRRVLKEIRDRLGFMVNVGLGYLTLDRAAGTLSGGEAQRIRLATQIGSGLVGVLYILDEPSIGLHPRDNRRLLETLKSLRDLGNTVIVVEHDRDTILSADTIIDLGPGAGIQGGYLVACGSPAEILRHPDSLTGHFLSGRRQIPVPLRRRSGRGRWLSLLGVRENNLKDVDVSIPLGVLTGITGVSGSGKSTLLIDVLYRALARELQRGADRPGQYREIQGLEHIDKVVAIDQSPIGRTPRSNPATYTGVFTEIRSLFAQVPAARRRGFGPGRFSFNVKGGRCEICQGDGIIKIEMHFLPDVYITCDTCKGKRFNRDTLEILYKGRTIAEVLDTTVQEAREFFSPVPRVREKLDVLDQVGLGYLKLGQSATTLSGGEAQRIKLARELSRRSTGRTVYILDEPTTGLHFADVEKLLEVLSRLVEAGNTVVVIEHNLDVIKAADYLIDLGPEGGDLGGEVVAAGTPEEVAQVERSYTGQMLREMLSGVLPARVACATSS</sequence>
<dbReference type="GO" id="GO:0009380">
    <property type="term" value="C:excinuclease repair complex"/>
    <property type="evidence" value="ECO:0007669"/>
    <property type="project" value="InterPro"/>
</dbReference>
<dbReference type="NCBIfam" id="TIGR00630">
    <property type="entry name" value="uvra"/>
    <property type="match status" value="1"/>
</dbReference>
<dbReference type="FunFam" id="3.40.50.300:FF:000272">
    <property type="entry name" value="UvrABC system protein A"/>
    <property type="match status" value="1"/>
</dbReference>
<proteinExistence type="inferred from homology"/>
<keyword evidence="6" id="KW-0227">DNA damage</keyword>
<evidence type="ECO:0000256" key="9">
    <source>
        <dbReference type="ARBA" id="ARBA00022833"/>
    </source>
</evidence>
<evidence type="ECO:0000256" key="7">
    <source>
        <dbReference type="ARBA" id="ARBA00022769"/>
    </source>
</evidence>
<dbReference type="GO" id="GO:0006289">
    <property type="term" value="P:nucleotide-excision repair"/>
    <property type="evidence" value="ECO:0007669"/>
    <property type="project" value="InterPro"/>
</dbReference>
<name>A0A932GQI8_UNCTE</name>
<evidence type="ECO:0000256" key="14">
    <source>
        <dbReference type="ARBA" id="ARBA00038000"/>
    </source>
</evidence>
<dbReference type="Proteomes" id="UP000741360">
    <property type="component" value="Unassembled WGS sequence"/>
</dbReference>
<evidence type="ECO:0000256" key="8">
    <source>
        <dbReference type="ARBA" id="ARBA00022771"/>
    </source>
</evidence>
<dbReference type="InterPro" id="IPR017871">
    <property type="entry name" value="ABC_transporter-like_CS"/>
</dbReference>
<dbReference type="InterPro" id="IPR004602">
    <property type="entry name" value="UvrA"/>
</dbReference>
<evidence type="ECO:0000256" key="10">
    <source>
        <dbReference type="ARBA" id="ARBA00022840"/>
    </source>
</evidence>
<dbReference type="InterPro" id="IPR027417">
    <property type="entry name" value="P-loop_NTPase"/>
</dbReference>
<dbReference type="PANTHER" id="PTHR43152:SF3">
    <property type="entry name" value="UVRABC SYSTEM PROTEIN A"/>
    <property type="match status" value="1"/>
</dbReference>
<feature type="non-terminal residue" evidence="18">
    <location>
        <position position="1"/>
    </location>
</feature>
<dbReference type="PANTHER" id="PTHR43152">
    <property type="entry name" value="UVRABC SYSTEM PROTEIN A"/>
    <property type="match status" value="1"/>
</dbReference>
<dbReference type="EMBL" id="JACPSX010000166">
    <property type="protein sequence ID" value="MBI3015105.1"/>
    <property type="molecule type" value="Genomic_DNA"/>
</dbReference>
<keyword evidence="2" id="KW-0963">Cytoplasm</keyword>
<evidence type="ECO:0000313" key="18">
    <source>
        <dbReference type="EMBL" id="MBI3015105.1"/>
    </source>
</evidence>
<evidence type="ECO:0000256" key="11">
    <source>
        <dbReference type="ARBA" id="ARBA00022881"/>
    </source>
</evidence>
<feature type="domain" description="ABC transporter" evidence="17">
    <location>
        <begin position="197"/>
        <end position="530"/>
    </location>
</feature>
<evidence type="ECO:0000256" key="15">
    <source>
        <dbReference type="ARBA" id="ARBA00039316"/>
    </source>
</evidence>
<dbReference type="PROSITE" id="PS00211">
    <property type="entry name" value="ABC_TRANSPORTER_1"/>
    <property type="match status" value="1"/>
</dbReference>
<dbReference type="SMART" id="SM00382">
    <property type="entry name" value="AAA"/>
    <property type="match status" value="1"/>
</dbReference>
<evidence type="ECO:0000256" key="2">
    <source>
        <dbReference type="ARBA" id="ARBA00022490"/>
    </source>
</evidence>
<comment type="subcellular location">
    <subcellularLocation>
        <location evidence="1">Cytoplasm</location>
    </subcellularLocation>
</comment>
<evidence type="ECO:0000256" key="12">
    <source>
        <dbReference type="ARBA" id="ARBA00023125"/>
    </source>
</evidence>
<dbReference type="GO" id="GO:0008270">
    <property type="term" value="F:zinc ion binding"/>
    <property type="evidence" value="ECO:0007669"/>
    <property type="project" value="UniProtKB-KW"/>
</dbReference>
<dbReference type="GO" id="GO:0004518">
    <property type="term" value="F:nuclease activity"/>
    <property type="evidence" value="ECO:0007669"/>
    <property type="project" value="UniProtKB-KW"/>
</dbReference>
<keyword evidence="13" id="KW-0234">DNA repair</keyword>
<evidence type="ECO:0000256" key="3">
    <source>
        <dbReference type="ARBA" id="ARBA00022723"/>
    </source>
</evidence>
<accession>A0A932GQI8</accession>